<dbReference type="Gene3D" id="3.30.470.20">
    <property type="entry name" value="ATP-grasp fold, B domain"/>
    <property type="match status" value="1"/>
</dbReference>
<evidence type="ECO:0000313" key="8">
    <source>
        <dbReference type="Proteomes" id="UP000028002"/>
    </source>
</evidence>
<dbReference type="Pfam" id="PF03621">
    <property type="entry name" value="MbtH"/>
    <property type="match status" value="1"/>
</dbReference>
<comment type="caution">
    <text evidence="7">The sequence shown here is derived from an EMBL/GenBank/DDBJ whole genome shotgun (WGS) entry which is preliminary data.</text>
</comment>
<feature type="region of interest" description="Disordered" evidence="5">
    <location>
        <begin position="1"/>
        <end position="23"/>
    </location>
</feature>
<evidence type="ECO:0000256" key="2">
    <source>
        <dbReference type="ARBA" id="ARBA00022741"/>
    </source>
</evidence>
<evidence type="ECO:0000313" key="7">
    <source>
        <dbReference type="EMBL" id="KER03980.1"/>
    </source>
</evidence>
<proteinExistence type="predicted"/>
<evidence type="ECO:0000256" key="1">
    <source>
        <dbReference type="ARBA" id="ARBA00022598"/>
    </source>
</evidence>
<dbReference type="InterPro" id="IPR038020">
    <property type="entry name" value="MbtH-like_sf"/>
</dbReference>
<evidence type="ECO:0000259" key="6">
    <source>
        <dbReference type="PROSITE" id="PS50975"/>
    </source>
</evidence>
<protein>
    <submittedName>
        <fullName evidence="7">Biotin carboxylase</fullName>
    </submittedName>
</protein>
<dbReference type="PANTHER" id="PTHR43585">
    <property type="entry name" value="FUMIPYRROLE BIOSYNTHESIS PROTEIN C"/>
    <property type="match status" value="1"/>
</dbReference>
<dbReference type="Pfam" id="PF13535">
    <property type="entry name" value="ATP-grasp_4"/>
    <property type="match status" value="1"/>
</dbReference>
<dbReference type="SUPFAM" id="SSF56059">
    <property type="entry name" value="Glutathione synthetase ATP-binding domain-like"/>
    <property type="match status" value="1"/>
</dbReference>
<keyword evidence="2 4" id="KW-0547">Nucleotide-binding</keyword>
<reference evidence="7 8" key="1">
    <citation type="submission" date="2014-03" db="EMBL/GenBank/DDBJ databases">
        <title>Draft Genome of Photorhabdus temperata Meg1.</title>
        <authorList>
            <person name="Hurst S.G.IV."/>
            <person name="Morris K."/>
            <person name="Thomas K."/>
            <person name="Tisa L.S."/>
        </authorList>
    </citation>
    <scope>NUCLEOTIDE SEQUENCE [LARGE SCALE GENOMIC DNA]</scope>
    <source>
        <strain evidence="7 8">Meg1</strain>
    </source>
</reference>
<dbReference type="EMBL" id="JGVH01000019">
    <property type="protein sequence ID" value="KER03980.1"/>
    <property type="molecule type" value="Genomic_DNA"/>
</dbReference>
<dbReference type="PANTHER" id="PTHR43585:SF2">
    <property type="entry name" value="ATP-GRASP ENZYME FSQD"/>
    <property type="match status" value="1"/>
</dbReference>
<dbReference type="SUPFAM" id="SSF160582">
    <property type="entry name" value="MbtH-like"/>
    <property type="match status" value="1"/>
</dbReference>
<dbReference type="InterPro" id="IPR052032">
    <property type="entry name" value="ATP-dep_AA_Ligase"/>
</dbReference>
<dbReference type="PROSITE" id="PS50975">
    <property type="entry name" value="ATP_GRASP"/>
    <property type="match status" value="1"/>
</dbReference>
<dbReference type="GO" id="GO:0046872">
    <property type="term" value="F:metal ion binding"/>
    <property type="evidence" value="ECO:0007669"/>
    <property type="project" value="InterPro"/>
</dbReference>
<dbReference type="GO" id="GO:0016874">
    <property type="term" value="F:ligase activity"/>
    <property type="evidence" value="ECO:0007669"/>
    <property type="project" value="UniProtKB-KW"/>
</dbReference>
<evidence type="ECO:0000256" key="4">
    <source>
        <dbReference type="PROSITE-ProRule" id="PRU00409"/>
    </source>
</evidence>
<gene>
    <name evidence="7" type="ORF">MEG1DRAFT_01260</name>
</gene>
<keyword evidence="3 4" id="KW-0067">ATP-binding</keyword>
<sequence length="518" mass="57916">MKNKANKVNSNQKIRNKINSNQPELENDDSFEFIVLINEEGQYSCIRSDWPFGAGWNEAGFRGTRRECAEWVEQVWKDMRPVSLREDSLKKKTGSLVVVYDEGAAAPNDIVAELKGVASLIFVIQNSEYARYRRPLLERFGIVIDGTLAEVAAEELAKYQPVGIVTFSERALRLTAFLAEKLNLLFHSISTVTQLTDKFTQRKVFSNAGIESIRFHLINRTDDWEKAVNAVGLPAVLKPSYGGGSVNTFFIEDVCTGKSIVEELFAQEKLGFEANGALLLEEFLVGKVTAPFGDYVSVESAVINGVVEHIAITGKMPLSHPFREYGHFWPSTLGRDEQDEIYHLTTRSLQALGIMSGLIHTEIKLTENGPRIIEINGRVGGGINEMAKMSFNISLFAVAARIAMGQPVKLPQNYLSNDIFFNISHIAPTQPCEIVTITGEQELNEIPAISFYRSYIWPGSRLPGGTQTNEINIILGHVPDYNEFLNIYHLVGRTLRYQVRFPDNDNIVELDAHQLGAL</sequence>
<dbReference type="PATRIC" id="fig|1393735.3.peg.1306"/>
<dbReference type="AlphaFoldDB" id="A0A081RZ77"/>
<evidence type="ECO:0000256" key="3">
    <source>
        <dbReference type="ARBA" id="ARBA00022840"/>
    </source>
</evidence>
<dbReference type="SMART" id="SM00923">
    <property type="entry name" value="MbtH"/>
    <property type="match status" value="1"/>
</dbReference>
<keyword evidence="1" id="KW-0436">Ligase</keyword>
<organism evidence="7 8">
    <name type="scientific">Photorhabdus temperata subsp. temperata Meg1</name>
    <dbReference type="NCBI Taxonomy" id="1393735"/>
    <lineage>
        <taxon>Bacteria</taxon>
        <taxon>Pseudomonadati</taxon>
        <taxon>Pseudomonadota</taxon>
        <taxon>Gammaproteobacteria</taxon>
        <taxon>Enterobacterales</taxon>
        <taxon>Morganellaceae</taxon>
        <taxon>Photorhabdus</taxon>
    </lineage>
</organism>
<evidence type="ECO:0000256" key="5">
    <source>
        <dbReference type="SAM" id="MobiDB-lite"/>
    </source>
</evidence>
<accession>A0A081RZ77</accession>
<feature type="domain" description="ATP-grasp" evidence="6">
    <location>
        <begin position="202"/>
        <end position="404"/>
    </location>
</feature>
<dbReference type="InterPro" id="IPR011761">
    <property type="entry name" value="ATP-grasp"/>
</dbReference>
<dbReference type="Gene3D" id="3.90.820.10">
    <property type="entry name" value="Structural Genomics, Unknown Function 30-nov-00 1gh9 Mol_id"/>
    <property type="match status" value="1"/>
</dbReference>
<dbReference type="GO" id="GO:0005524">
    <property type="term" value="F:ATP binding"/>
    <property type="evidence" value="ECO:0007669"/>
    <property type="project" value="UniProtKB-UniRule"/>
</dbReference>
<name>A0A081RZ77_PHOTE</name>
<dbReference type="RefSeq" id="WP_051769306.1">
    <property type="nucleotide sequence ID" value="NZ_CAWLUD010000019.1"/>
</dbReference>
<dbReference type="Proteomes" id="UP000028002">
    <property type="component" value="Unassembled WGS sequence"/>
</dbReference>
<dbReference type="InterPro" id="IPR005153">
    <property type="entry name" value="MbtH-like_dom"/>
</dbReference>